<sequence length="86" mass="9380">MCVSLKLYDLTGCVSTHIHTSGNLESPVNLTCMCLDCGSKLEGTHTSTGRTFKLRTDKLELTILDSRKSLAETGLQCLRPSVYQTG</sequence>
<reference evidence="1 2" key="1">
    <citation type="submission" date="2019-02" db="EMBL/GenBank/DDBJ databases">
        <title>Opniocepnalus argus genome.</title>
        <authorList>
            <person name="Zhou C."/>
            <person name="Xiao S."/>
        </authorList>
    </citation>
    <scope>NUCLEOTIDE SEQUENCE [LARGE SCALE GENOMIC DNA]</scope>
    <source>
        <strain evidence="1">OARG1902GOOAL</strain>
        <tissue evidence="1">Muscle</tissue>
    </source>
</reference>
<keyword evidence="2" id="KW-1185">Reference proteome</keyword>
<dbReference type="EMBL" id="CM015724">
    <property type="protein sequence ID" value="KAF3698270.1"/>
    <property type="molecule type" value="Genomic_DNA"/>
</dbReference>
<evidence type="ECO:0000313" key="1">
    <source>
        <dbReference type="EMBL" id="KAF3698270.1"/>
    </source>
</evidence>
<reference evidence="2" key="2">
    <citation type="submission" date="2019-02" db="EMBL/GenBank/DDBJ databases">
        <title>Opniocepnalus argus Var Kimnra genome.</title>
        <authorList>
            <person name="Zhou C."/>
            <person name="Xiao S."/>
        </authorList>
    </citation>
    <scope>NUCLEOTIDE SEQUENCE [LARGE SCALE GENOMIC DNA]</scope>
</reference>
<accession>A0A6G1Q6K7</accession>
<name>A0A6G1Q6K7_CHAAH</name>
<protein>
    <submittedName>
        <fullName evidence="1">Uncharacterized protein</fullName>
    </submittedName>
</protein>
<organism evidence="1 2">
    <name type="scientific">Channa argus</name>
    <name type="common">Northern snakehead</name>
    <name type="synonym">Ophicephalus argus</name>
    <dbReference type="NCBI Taxonomy" id="215402"/>
    <lineage>
        <taxon>Eukaryota</taxon>
        <taxon>Metazoa</taxon>
        <taxon>Chordata</taxon>
        <taxon>Craniata</taxon>
        <taxon>Vertebrata</taxon>
        <taxon>Euteleostomi</taxon>
        <taxon>Actinopterygii</taxon>
        <taxon>Neopterygii</taxon>
        <taxon>Teleostei</taxon>
        <taxon>Neoteleostei</taxon>
        <taxon>Acanthomorphata</taxon>
        <taxon>Anabantaria</taxon>
        <taxon>Anabantiformes</taxon>
        <taxon>Channoidei</taxon>
        <taxon>Channidae</taxon>
        <taxon>Channa</taxon>
    </lineage>
</organism>
<proteinExistence type="predicted"/>
<evidence type="ECO:0000313" key="2">
    <source>
        <dbReference type="Proteomes" id="UP000503349"/>
    </source>
</evidence>
<gene>
    <name evidence="1" type="ORF">EXN66_Car013951</name>
</gene>
<dbReference type="AlphaFoldDB" id="A0A6G1Q6K7"/>
<dbReference type="Proteomes" id="UP000503349">
    <property type="component" value="Chromosome 13"/>
</dbReference>